<proteinExistence type="predicted"/>
<dbReference type="EMBL" id="QKWP01000607">
    <property type="protein sequence ID" value="RIB17411.1"/>
    <property type="molecule type" value="Genomic_DNA"/>
</dbReference>
<evidence type="ECO:0000313" key="1">
    <source>
        <dbReference type="EMBL" id="RIB17411.1"/>
    </source>
</evidence>
<comment type="caution">
    <text evidence="1">The sequence shown here is derived from an EMBL/GenBank/DDBJ whole genome shotgun (WGS) entry which is preliminary data.</text>
</comment>
<evidence type="ECO:0000313" key="2">
    <source>
        <dbReference type="Proteomes" id="UP000266673"/>
    </source>
</evidence>
<gene>
    <name evidence="1" type="ORF">C2G38_2088321</name>
</gene>
<protein>
    <submittedName>
        <fullName evidence="1">Uncharacterized protein</fullName>
    </submittedName>
</protein>
<reference evidence="1 2" key="1">
    <citation type="submission" date="2018-06" db="EMBL/GenBank/DDBJ databases">
        <title>Comparative genomics reveals the genomic features of Rhizophagus irregularis, R. cerebriforme, R. diaphanum and Gigaspora rosea, and their symbiotic lifestyle signature.</title>
        <authorList>
            <person name="Morin E."/>
            <person name="San Clemente H."/>
            <person name="Chen E.C.H."/>
            <person name="De La Providencia I."/>
            <person name="Hainaut M."/>
            <person name="Kuo A."/>
            <person name="Kohler A."/>
            <person name="Murat C."/>
            <person name="Tang N."/>
            <person name="Roy S."/>
            <person name="Loubradou J."/>
            <person name="Henrissat B."/>
            <person name="Grigoriev I.V."/>
            <person name="Corradi N."/>
            <person name="Roux C."/>
            <person name="Martin F.M."/>
        </authorList>
    </citation>
    <scope>NUCLEOTIDE SEQUENCE [LARGE SCALE GENOMIC DNA]</scope>
    <source>
        <strain evidence="1 2">DAOM 194757</strain>
    </source>
</reference>
<organism evidence="1 2">
    <name type="scientific">Gigaspora rosea</name>
    <dbReference type="NCBI Taxonomy" id="44941"/>
    <lineage>
        <taxon>Eukaryota</taxon>
        <taxon>Fungi</taxon>
        <taxon>Fungi incertae sedis</taxon>
        <taxon>Mucoromycota</taxon>
        <taxon>Glomeromycotina</taxon>
        <taxon>Glomeromycetes</taxon>
        <taxon>Diversisporales</taxon>
        <taxon>Gigasporaceae</taxon>
        <taxon>Gigaspora</taxon>
    </lineage>
</organism>
<keyword evidence="2" id="KW-1185">Reference proteome</keyword>
<sequence>MSGNVPILYSIYTGNDEDSSILVLEIDADNIWLVDSGSSRSPCYQYFRAAILKRKISNIKGIIITNTHAGRLDGITKFLKEFFSERISTDESQKLDCLVILTKEFSTEPIIDILKDNEFEFVNDFDDKMPIFEIQNINLKCFFHDKGRPLVLKRKKDVEQNTSFLQSSYNDAVRYVAKNSIVTNYVSPMLSNYGLSNYVENTSIVKILGLGRGENETQSNLPIERSFNELSTNLHSNKSKDHVNLSSILSCWQCSKDGNIKTMVLTSDSVASWILDVVTIKLKGYQQTQSNERPWVDIFQVPNYGSRINSMIGTHVRTPKYVNQQFALMMILYYGGQFDFKELDDKAAVETDFEIMCNFSNFEIFEEAAQSKGYIKIPSNSVTIKSFLKYMARALVVRRSEKDNNINWSWDEINWPEVGRKLYIIYKMNQRTEQCHWPKYDFIKDELDTSDDELESYLNNIKRGNITEEQLYVYFKSIKKRIRENFDIFICANNKDLRSLLSPMWHCLKVSPLSFRYITSSISSFYSSFITKTYIISSGSRHGHPDGLVLIGIIKSVLEDLNEKERDVIILLANGSKINMNLLASVIDDLLENRSCDIQKLLNQRIKVYTIKDSAYEVGIKLFNDELNDPKNAQLLNWDSMSKEEIKKITSIFKRNKNLPNQPIDKKVMYDIKILNQDYPLWLSVDKKDNLTPSDMPVSFLISYMPFSDQIAYQISSCSCNFIVKFEWAVENKYDEFYLVDLNTEEELYYALDKSTPSPRFKKQPTNEGALTFCFSMDDSISSLTDKRKSGKTLKDFLIELGEFEKNAENITLEINNALNYIIGACNVENVFKSLPDCFPNVRSLTVELDSEVVWEISKDNLFDIKNASIRPKNEELSKLGEFVTAVQITIKNPRLNNMELSMKINLNNNGSESVLEWSPKITNISKTRPVYDYLLNTNVQQKKWKNASFGYLCLLIMPQLSVVPEFLKIPLPFISSTELLDRKVNKEISELHFETGPTGAIATEAKFLLETPVTVNMQDFQLDGIPISQITNIEIKIADLGAIIGCPKIIISAYANIRDIKSVKLLTQNDSMQCFIAEFDIGTTLTQIAIALNAGEHIYDKFKVPLYDMHLCDFLENIKPEYSLIFYPVTEPPTMNFKLKNIRIFANNVPEITKFIPIQIYRKLTNIAIDISIFNPLETENITIGMNIKFWLSVTRDKKLLATLSYLHDKKIEQPYALSQYMISIKPQSLDENHAMKLYEILNGINLYERFEELNEFAPMLWNPIKKELKTTKLQYLDLYVNDDNSYNDFRLGITISNFVIKASVIEVANATIDLEHHDAQWTGKIKSVAKIIRKEEKYNCFIKYTSPTKKKIGNLLIKNLSENLTLEIILDIFQLENVFDVPALNDLFKSAKILEISIDLANSDDSEFIIQELSINLWAKDLKLGSLTIDQLNVHILYSSPKNITDSAMWKFSIEGYVDTLAAIVNFDNEKCKIQAILVPTQSKTLKEMVDLLSTTTISNNSMFDEVCNSEITSVNVTINIDTSDVYIEEFSILLMKKLSHDKMRLDDLTFKYRKPKNCYIDAQIYNQQAPYPYDIVFILKATISRQIGDDKISTMIAIDCGTEDDNGFVRAYITSPNKPLLLSDMLKLLVDNQPDLQKLLPKLSDLPKFENFSMIQGYQYPLTISTKLKIAEFRVLTHNEESYMLLEIPSIKLKPVGVSINYNKSRNIKYEASLDGIFTLNDGTKLKLEVVKSKTDNNDSIFANIYAIKDEYSVNISNVAETLLFDSDNNWSKRTPEEMKSPKFVIRSISSEAYFYINLSKKYVSLYATIESIGNALLLVKKLNTMSLTRVMSLISPYSNEEKLGYVFALKTIKDFQFKDLFISSPIVSNIDAVLPLTLGNLILVSYQDATFDQIKEELNNIIKELNDKKPNNNQIDDIISINLPTERKDIYEPKLKQGISLYSELSYKPNYILLENFLATIIPKSDSPEIKIALYLGINALANSEFRASVKNLLLFGGLSFEMITFSYKPNDIECEAPKLCIKGTLNFKSLLDTDFTVIGKLIIGQNNSLFKVESMAPNIDHLFGKWRLNLKTTQFSMEFEYKDDITIGRIIRESKYILKVEVIFCVPRNSEEMILGGRILFSNGIPQVLNVEISQRIRIMYILHTFLGGMIEWPKDFPEIIFCSGELYYSKKEIKIGENFYDKGLNSKAHIDFFGVNDLEVIAKFNDETNIEFMYVDDYSKINLGFVEIFKYKILLMANKNSIIIKGFFKLFDIISTESHLKYNLETLNFEGEINIKDDKPVLGINNPVIIGNWSEMNKFMITKWPCACRLTWKAVEFARLIENASANLCQAITGLDLNETFIGIFATNLKQLETQIENIVSFSLEGYYSIIVESEEGKNVSIEAIQISPPIQLDINYSTNTDINSTLEHISKLFKGKLLENASKFIVNLLKDSEKFAKLLNSLKRETLINLKESALIGMVCLAGDKINEQTREAMKNSAKNILKNKQLKNKPTEENIKGVEEAQSLNDAVTLAGPLLLKTGKWFEYFDFAIILITEQLKILFGDQSDEEIKIRNEKDEMVKIDRRIREAVERFLSLENLIPELEFNFDNSLKIKWNIPANAENDKLADEFRYNLYLIISEKEPSEKNVIVDNKEIEIDKSDHKKLSYVLENDLLMKCKEVLVKITAMFNHNNQDYSGLQSKEEKIKHIPQLYPPIILKSEYNGLNKIITTEIASEDEDTQLYCCKLINVSNVSDNNMDSSNDDNINVIYSEIIMMDTLKITIWKIYTEKILIPGPGGEYKVCISARANNRKDSESKDADDIIFRMSPPVSVEFKLVYDNNIDCLTILVKDTKTEQPALGYIYQVINCNDNVIYTSPKNYLPSLELDKIRKRSENITSEHFIRVKHIATEESNWMDSSYVKSKSFKFFSDVNNIKGSYNIKNNVLEVSWDPVENAKKYEIILYYDEKRLDTDITYELFTNFDIWKLGKRIESSCSSSSLSYKSYTFSVQVTNKFFSDDQIGFFDGPVSDGEKDFKQLPKPTNVIMKKKPDRLNVSYEPITFSEDPEIFKGYMVKLYKVQPRDKYSVTESLENEHLVAESSLIKDITSRFYDFIIKDVKFEENRNYQVEVKAEVYAVVSSDQAINSFPEKSTRTMKFLPSPNDLQISAKAEESHEPIFVVSCAFNPEIRNYVLGVKNTKTEKTIKKIIADPSPSERVEQILSPNNSDLLDSTDSSEIVKFCAFAQAIGDNDQLDSNIIKSASEVKQYEAPHNVTYVFNSDQILDDEFVVKFEGPEGCYEIHIVQVINNDDYQIIKTKESKEKEVIVKVNNLKNGIYKVRVRQIPQESDGLTWSISSNWKVSEKSTTISNYIVEL</sequence>
<name>A0A397V669_9GLOM</name>
<dbReference type="OrthoDB" id="2425812at2759"/>
<accession>A0A397V669</accession>
<dbReference type="Proteomes" id="UP000266673">
    <property type="component" value="Unassembled WGS sequence"/>
</dbReference>